<dbReference type="RefSeq" id="WP_250723591.1">
    <property type="nucleotide sequence ID" value="NZ_CP098400.1"/>
</dbReference>
<dbReference type="Proteomes" id="UP001056426">
    <property type="component" value="Chromosome"/>
</dbReference>
<dbReference type="KEGG" id="alkq:M9189_12175"/>
<dbReference type="EMBL" id="CP098400">
    <property type="protein sequence ID" value="URW79608.1"/>
    <property type="molecule type" value="Genomic_DNA"/>
</dbReference>
<dbReference type="GO" id="GO:0006261">
    <property type="term" value="P:DNA-templated DNA replication"/>
    <property type="evidence" value="ECO:0007669"/>
    <property type="project" value="TreeGrafter"/>
</dbReference>
<name>A0A9J6ZQS4_9BACT</name>
<dbReference type="SUPFAM" id="SSF52540">
    <property type="entry name" value="P-loop containing nucleoside triphosphate hydrolases"/>
    <property type="match status" value="1"/>
</dbReference>
<reference evidence="1" key="2">
    <citation type="submission" date="2022-06" db="EMBL/GenBank/DDBJ databases">
        <title>Xiashengella guii gen. nov. sp. nov., a bacterium isolated form anaerobic digestion tank.</title>
        <authorList>
            <person name="Huang H."/>
        </authorList>
    </citation>
    <scope>NUCLEOTIDE SEQUENCE</scope>
    <source>
        <strain evidence="1">Ai-910</strain>
    </source>
</reference>
<dbReference type="PANTHER" id="PTHR11669:SF8">
    <property type="entry name" value="DNA POLYMERASE III SUBUNIT DELTA"/>
    <property type="match status" value="1"/>
</dbReference>
<evidence type="ECO:0000313" key="2">
    <source>
        <dbReference type="Proteomes" id="UP001056426"/>
    </source>
</evidence>
<accession>A0A9J6ZQS4</accession>
<reference evidence="1" key="1">
    <citation type="submission" date="2022-05" db="EMBL/GenBank/DDBJ databases">
        <authorList>
            <person name="Sun X."/>
        </authorList>
    </citation>
    <scope>NUCLEOTIDE SEQUENCE</scope>
    <source>
        <strain evidence="1">Ai-910</strain>
    </source>
</reference>
<sequence>MFFKDIAGQQLIKDHLLRSVKEDRISHAQLFAGGEGTGSFLLALAYAQYLNCLNRGEHDACGTCSSCVKASKMVHPDIHFVFPVIKEGSKAVSDDRIKEFREFVLERQYFSAGQWFDRISDGKKSGVIYDDESAVILRKLSMKNFEGRYKIMIIWLPERMNVSGANKLLKILEEPPTSTVFLLVSENPQSLLATILSRTQMLNVPPIETESLVEALKQKYDFSESEINLAARLSKGNYVRAVDYLSSSRDQSVFFEMFTSLMRSTYSRKVFDIMKWVDEVAPLSRDKLKAFIDYATGMLRESYIYNFRKPELVYLSPGEEDFVRKFSPFINDNNIEDMTEELKLAYSHIEQNGNARIVLLDMALKMVMMFKS</sequence>
<dbReference type="InterPro" id="IPR050238">
    <property type="entry name" value="DNA_Rep/Repair_Clamp_Loader"/>
</dbReference>
<dbReference type="InterPro" id="IPR027417">
    <property type="entry name" value="P-loop_NTPase"/>
</dbReference>
<keyword evidence="2" id="KW-1185">Reference proteome</keyword>
<dbReference type="AlphaFoldDB" id="A0A9J6ZQS4"/>
<proteinExistence type="predicted"/>
<protein>
    <submittedName>
        <fullName evidence="1">DNA polymerase III subunit</fullName>
    </submittedName>
</protein>
<gene>
    <name evidence="1" type="ORF">M9189_12175</name>
</gene>
<dbReference type="Pfam" id="PF13177">
    <property type="entry name" value="DNA_pol3_delta2"/>
    <property type="match status" value="1"/>
</dbReference>
<dbReference type="Gene3D" id="3.40.50.300">
    <property type="entry name" value="P-loop containing nucleotide triphosphate hydrolases"/>
    <property type="match status" value="1"/>
</dbReference>
<evidence type="ECO:0000313" key="1">
    <source>
        <dbReference type="EMBL" id="URW79608.1"/>
    </source>
</evidence>
<dbReference type="PANTHER" id="PTHR11669">
    <property type="entry name" value="REPLICATION FACTOR C / DNA POLYMERASE III GAMMA-TAU SUBUNIT"/>
    <property type="match status" value="1"/>
</dbReference>
<organism evidence="1 2">
    <name type="scientific">Xiashengella succiniciproducens</name>
    <dbReference type="NCBI Taxonomy" id="2949635"/>
    <lineage>
        <taxon>Bacteria</taxon>
        <taxon>Pseudomonadati</taxon>
        <taxon>Bacteroidota</taxon>
        <taxon>Bacteroidia</taxon>
        <taxon>Marinilabiliales</taxon>
        <taxon>Marinilabiliaceae</taxon>
        <taxon>Xiashengella</taxon>
    </lineage>
</organism>